<gene>
    <name evidence="3" type="primary">LOC108252633</name>
</gene>
<accession>A0A1S4EE92</accession>
<evidence type="ECO:0000313" key="3">
    <source>
        <dbReference type="RefSeq" id="XP_017300402.1"/>
    </source>
</evidence>
<keyword evidence="2" id="KW-1185">Reference proteome</keyword>
<evidence type="ECO:0000256" key="1">
    <source>
        <dbReference type="SAM" id="MobiDB-lite"/>
    </source>
</evidence>
<dbReference type="AlphaFoldDB" id="A0A1S4EE92"/>
<name>A0A1S4EE92_DIACI</name>
<dbReference type="Proteomes" id="UP000079169">
    <property type="component" value="Unplaced"/>
</dbReference>
<feature type="compositionally biased region" description="Low complexity" evidence="1">
    <location>
        <begin position="44"/>
        <end position="57"/>
    </location>
</feature>
<proteinExistence type="predicted"/>
<evidence type="ECO:0000313" key="2">
    <source>
        <dbReference type="Proteomes" id="UP000079169"/>
    </source>
</evidence>
<protein>
    <submittedName>
        <fullName evidence="3">Uncharacterized protein LOC108252633</fullName>
    </submittedName>
</protein>
<dbReference type="PaxDb" id="121845-A0A1S4EE92"/>
<reference evidence="3" key="1">
    <citation type="submission" date="2025-08" db="UniProtKB">
        <authorList>
            <consortium name="RefSeq"/>
        </authorList>
    </citation>
    <scope>IDENTIFICATION</scope>
</reference>
<feature type="compositionally biased region" description="Polar residues" evidence="1">
    <location>
        <begin position="58"/>
        <end position="69"/>
    </location>
</feature>
<organism evidence="2 3">
    <name type="scientific">Diaphorina citri</name>
    <name type="common">Asian citrus psyllid</name>
    <dbReference type="NCBI Taxonomy" id="121845"/>
    <lineage>
        <taxon>Eukaryota</taxon>
        <taxon>Metazoa</taxon>
        <taxon>Ecdysozoa</taxon>
        <taxon>Arthropoda</taxon>
        <taxon>Hexapoda</taxon>
        <taxon>Insecta</taxon>
        <taxon>Pterygota</taxon>
        <taxon>Neoptera</taxon>
        <taxon>Paraneoptera</taxon>
        <taxon>Hemiptera</taxon>
        <taxon>Sternorrhyncha</taxon>
        <taxon>Psylloidea</taxon>
        <taxon>Psyllidae</taxon>
        <taxon>Diaphorininae</taxon>
        <taxon>Diaphorina</taxon>
    </lineage>
</organism>
<dbReference type="RefSeq" id="XP_017300402.1">
    <property type="nucleotide sequence ID" value="XM_017444913.2"/>
</dbReference>
<dbReference type="KEGG" id="dci:108252633"/>
<feature type="region of interest" description="Disordered" evidence="1">
    <location>
        <begin position="44"/>
        <end position="69"/>
    </location>
</feature>
<sequence>MTPDNTLEMTVKVKPDVPHILIPTLLYLRYTIFDMGSIWSDNSSPPSCSNPSLPSHSGTNNGPIGPNTSATQILQRYSASDDDFRSDYQWRSGVFMGSDLMFLLPYPPSGLSRVLYDLPSGYYERVRDNPGQKSGKPGQIGQDGKNDVPWLHAFVTVKMVPYFELKAAKLL</sequence>
<dbReference type="GeneID" id="108252633"/>